<name>A0AAD5ZER2_9POAL</name>
<dbReference type="InterPro" id="IPR035992">
    <property type="entry name" value="Ricin_B-like_lectins"/>
</dbReference>
<comment type="caution">
    <text evidence="2">The sequence shown here is derived from an EMBL/GenBank/DDBJ whole genome shotgun (WGS) entry which is preliminary data.</text>
</comment>
<dbReference type="AlphaFoldDB" id="A0AAD5ZER2"/>
<evidence type="ECO:0000256" key="1">
    <source>
        <dbReference type="SAM" id="MobiDB-lite"/>
    </source>
</evidence>
<dbReference type="PANTHER" id="PTHR31257">
    <property type="entry name" value="RICIN B-LIKE LECTIN EULS3"/>
    <property type="match status" value="1"/>
</dbReference>
<dbReference type="SUPFAM" id="SSF50370">
    <property type="entry name" value="Ricin B-like lectins"/>
    <property type="match status" value="1"/>
</dbReference>
<feature type="compositionally biased region" description="Gly residues" evidence="1">
    <location>
        <begin position="197"/>
        <end position="232"/>
    </location>
</feature>
<protein>
    <submittedName>
        <fullName evidence="2">Uncharacterized protein</fullName>
    </submittedName>
</protein>
<dbReference type="InterPro" id="IPR040249">
    <property type="entry name" value="Ricin_B-like_lectin_EULS3-like"/>
</dbReference>
<dbReference type="Proteomes" id="UP001210211">
    <property type="component" value="Unassembled WGS sequence"/>
</dbReference>
<dbReference type="PANTHER" id="PTHR31257:SF21">
    <property type="entry name" value="OS07G0683600 PROTEIN"/>
    <property type="match status" value="1"/>
</dbReference>
<sequence length="232" mass="25029">MKSCGRSCLIEPFLHTLLSNQIITKTLCFSDSTNMSDQQTVKIINQADADYCLAVRGGKLVINFSNPGDFYQRWIKKDYIGKKDQEGQQAFALINEATKAAIRHDGTTGPVSLVPFNLVDGTSDVNSVFWTMSKDSDKDFRRIRRASNLSFHITPKDFQIHDGRILEIRADNLPAARWKFVQDNADIVPDSTDDGQCGTGTGWGGSGTGQGGTGSGQGGTGTGQGGSGTGQQ</sequence>
<evidence type="ECO:0000313" key="3">
    <source>
        <dbReference type="Proteomes" id="UP001210211"/>
    </source>
</evidence>
<feature type="region of interest" description="Disordered" evidence="1">
    <location>
        <begin position="186"/>
        <end position="232"/>
    </location>
</feature>
<evidence type="ECO:0000313" key="2">
    <source>
        <dbReference type="EMBL" id="KAJ3696513.1"/>
    </source>
</evidence>
<dbReference type="EMBL" id="JAMRDG010000001">
    <property type="protein sequence ID" value="KAJ3696513.1"/>
    <property type="molecule type" value="Genomic_DNA"/>
</dbReference>
<organism evidence="2 3">
    <name type="scientific">Rhynchospora tenuis</name>
    <dbReference type="NCBI Taxonomy" id="198213"/>
    <lineage>
        <taxon>Eukaryota</taxon>
        <taxon>Viridiplantae</taxon>
        <taxon>Streptophyta</taxon>
        <taxon>Embryophyta</taxon>
        <taxon>Tracheophyta</taxon>
        <taxon>Spermatophyta</taxon>
        <taxon>Magnoliopsida</taxon>
        <taxon>Liliopsida</taxon>
        <taxon>Poales</taxon>
        <taxon>Cyperaceae</taxon>
        <taxon>Cyperoideae</taxon>
        <taxon>Rhynchosporeae</taxon>
        <taxon>Rhynchospora</taxon>
    </lineage>
</organism>
<keyword evidence="3" id="KW-1185">Reference proteome</keyword>
<accession>A0AAD5ZER2</accession>
<gene>
    <name evidence="2" type="ORF">LUZ61_000218</name>
</gene>
<proteinExistence type="predicted"/>
<reference evidence="2 3" key="1">
    <citation type="journal article" date="2022" name="Cell">
        <title>Repeat-based holocentromeres influence genome architecture and karyotype evolution.</title>
        <authorList>
            <person name="Hofstatter P.G."/>
            <person name="Thangavel G."/>
            <person name="Lux T."/>
            <person name="Neumann P."/>
            <person name="Vondrak T."/>
            <person name="Novak P."/>
            <person name="Zhang M."/>
            <person name="Costa L."/>
            <person name="Castellani M."/>
            <person name="Scott A."/>
            <person name="Toegelov H."/>
            <person name="Fuchs J."/>
            <person name="Mata-Sucre Y."/>
            <person name="Dias Y."/>
            <person name="Vanzela A.L.L."/>
            <person name="Huettel B."/>
            <person name="Almeida C.C.S."/>
            <person name="Simkova H."/>
            <person name="Souza G."/>
            <person name="Pedrosa-Harand A."/>
            <person name="Macas J."/>
            <person name="Mayer K.F.X."/>
            <person name="Houben A."/>
            <person name="Marques A."/>
        </authorList>
    </citation>
    <scope>NUCLEOTIDE SEQUENCE [LARGE SCALE GENOMIC DNA]</scope>
    <source>
        <strain evidence="2">RhyTen1mFocal</strain>
    </source>
</reference>